<accession>A0A4S8M6C1</accession>
<name>A0A4S8M6C1_DENBC</name>
<sequence length="448" mass="49185">MGAFVDYLSKHRFNQAPKHLHPRFNEKYNSLSQNNMLSFKFCVCALFLTNSLVNGLTISPISVVTQLVPVTLTWSQQTGDPRGWLLLQKDLSSRSGGFDVVGFQQSAAQHGELLITFASPDFFQLAAMPWPTELLRPMPVTGNLRFDLPVPSGLTKEVFVTLDSVTVIPQSTSSSGVRMTFSPTAITSTKTSMVLPSFESGSLTSIRSLSPSSTEESHSQPNNTPKIATILGGIVGSVGCMFLAGFLVFRRRKMRRIGGEASGSWARGEITPFQSHLEINQNSGSPTGFMISDQRCSEERGSSEIAIVDGGDESESTTDSVAAGRNTQIPIRHQFRSASRVFNRMKTDPKEKKKVNDSNRQEVSDQIIDQAQAVGLTPEASASALDRVPVIETRNNRMQDVLRHLDSGSRMMAPYRLTRTHETRPTDGGRSGPIFEDIIELPPEYSPV</sequence>
<feature type="region of interest" description="Disordered" evidence="1">
    <location>
        <begin position="205"/>
        <end position="224"/>
    </location>
</feature>
<gene>
    <name evidence="3" type="ORF">K435DRAFT_857450</name>
</gene>
<dbReference type="OrthoDB" id="3058674at2759"/>
<protein>
    <submittedName>
        <fullName evidence="3">Uncharacterized protein</fullName>
    </submittedName>
</protein>
<organism evidence="3 4">
    <name type="scientific">Dendrothele bispora (strain CBS 962.96)</name>
    <dbReference type="NCBI Taxonomy" id="1314807"/>
    <lineage>
        <taxon>Eukaryota</taxon>
        <taxon>Fungi</taxon>
        <taxon>Dikarya</taxon>
        <taxon>Basidiomycota</taxon>
        <taxon>Agaricomycotina</taxon>
        <taxon>Agaricomycetes</taxon>
        <taxon>Agaricomycetidae</taxon>
        <taxon>Agaricales</taxon>
        <taxon>Agaricales incertae sedis</taxon>
        <taxon>Dendrothele</taxon>
    </lineage>
</organism>
<evidence type="ECO:0000256" key="2">
    <source>
        <dbReference type="SAM" id="Phobius"/>
    </source>
</evidence>
<evidence type="ECO:0000313" key="3">
    <source>
        <dbReference type="EMBL" id="THU97581.1"/>
    </source>
</evidence>
<keyword evidence="4" id="KW-1185">Reference proteome</keyword>
<keyword evidence="2" id="KW-0812">Transmembrane</keyword>
<proteinExistence type="predicted"/>
<evidence type="ECO:0000313" key="4">
    <source>
        <dbReference type="Proteomes" id="UP000297245"/>
    </source>
</evidence>
<feature type="transmembrane region" description="Helical" evidence="2">
    <location>
        <begin position="227"/>
        <end position="249"/>
    </location>
</feature>
<reference evidence="3 4" key="1">
    <citation type="journal article" date="2019" name="Nat. Ecol. Evol.">
        <title>Megaphylogeny resolves global patterns of mushroom evolution.</title>
        <authorList>
            <person name="Varga T."/>
            <person name="Krizsan K."/>
            <person name="Foldi C."/>
            <person name="Dima B."/>
            <person name="Sanchez-Garcia M."/>
            <person name="Sanchez-Ramirez S."/>
            <person name="Szollosi G.J."/>
            <person name="Szarkandi J.G."/>
            <person name="Papp V."/>
            <person name="Albert L."/>
            <person name="Andreopoulos W."/>
            <person name="Angelini C."/>
            <person name="Antonin V."/>
            <person name="Barry K.W."/>
            <person name="Bougher N.L."/>
            <person name="Buchanan P."/>
            <person name="Buyck B."/>
            <person name="Bense V."/>
            <person name="Catcheside P."/>
            <person name="Chovatia M."/>
            <person name="Cooper J."/>
            <person name="Damon W."/>
            <person name="Desjardin D."/>
            <person name="Finy P."/>
            <person name="Geml J."/>
            <person name="Haridas S."/>
            <person name="Hughes K."/>
            <person name="Justo A."/>
            <person name="Karasinski D."/>
            <person name="Kautmanova I."/>
            <person name="Kiss B."/>
            <person name="Kocsube S."/>
            <person name="Kotiranta H."/>
            <person name="LaButti K.M."/>
            <person name="Lechner B.E."/>
            <person name="Liimatainen K."/>
            <person name="Lipzen A."/>
            <person name="Lukacs Z."/>
            <person name="Mihaltcheva S."/>
            <person name="Morgado L.N."/>
            <person name="Niskanen T."/>
            <person name="Noordeloos M.E."/>
            <person name="Ohm R.A."/>
            <person name="Ortiz-Santana B."/>
            <person name="Ovrebo C."/>
            <person name="Racz N."/>
            <person name="Riley R."/>
            <person name="Savchenko A."/>
            <person name="Shiryaev A."/>
            <person name="Soop K."/>
            <person name="Spirin V."/>
            <person name="Szebenyi C."/>
            <person name="Tomsovsky M."/>
            <person name="Tulloss R.E."/>
            <person name="Uehling J."/>
            <person name="Grigoriev I.V."/>
            <person name="Vagvolgyi C."/>
            <person name="Papp T."/>
            <person name="Martin F.M."/>
            <person name="Miettinen O."/>
            <person name="Hibbett D.S."/>
            <person name="Nagy L.G."/>
        </authorList>
    </citation>
    <scope>NUCLEOTIDE SEQUENCE [LARGE SCALE GENOMIC DNA]</scope>
    <source>
        <strain evidence="3 4">CBS 962.96</strain>
    </source>
</reference>
<dbReference type="EMBL" id="ML179152">
    <property type="protein sequence ID" value="THU97581.1"/>
    <property type="molecule type" value="Genomic_DNA"/>
</dbReference>
<evidence type="ECO:0000256" key="1">
    <source>
        <dbReference type="SAM" id="MobiDB-lite"/>
    </source>
</evidence>
<keyword evidence="2" id="KW-0472">Membrane</keyword>
<dbReference type="AlphaFoldDB" id="A0A4S8M6C1"/>
<feature type="compositionally biased region" description="Low complexity" evidence="1">
    <location>
        <begin position="205"/>
        <end position="214"/>
    </location>
</feature>
<keyword evidence="2" id="KW-1133">Transmembrane helix</keyword>
<dbReference type="Proteomes" id="UP000297245">
    <property type="component" value="Unassembled WGS sequence"/>
</dbReference>